<dbReference type="AlphaFoldDB" id="A0A3G8H9I1"/>
<protein>
    <submittedName>
        <fullName evidence="2">PRTRC system protein F</fullName>
    </submittedName>
</protein>
<accession>A0A3G8H9I1</accession>
<organism evidence="2 3">
    <name type="scientific">Cupriavidus pauculus</name>
    <dbReference type="NCBI Taxonomy" id="82633"/>
    <lineage>
        <taxon>Bacteria</taxon>
        <taxon>Pseudomonadati</taxon>
        <taxon>Pseudomonadota</taxon>
        <taxon>Betaproteobacteria</taxon>
        <taxon>Burkholderiales</taxon>
        <taxon>Burkholderiaceae</taxon>
        <taxon>Cupriavidus</taxon>
    </lineage>
</organism>
<name>A0A3G8H9I1_9BURK</name>
<sequence length="379" mass="42091">MLFDPRSFVPSVDAGQPGWSPERQPPVAERRPAHDFLTLPSLADGIPHRALVTFGDEADVLDLVRTQFATGVLRASDVTNPASAGDAFAQAMFAWLAKRMPTCRRLNFSFSLIDTGAAREQLMQFGWDDQVDAPLFLAIDMPGDDVYFIGDARANALRAVHPHLLYTAMSLINSASAKSVFLRTPDVLLDLFARWYWEYDPTISDDDEARAFLTEHCGMDAEDVTRYLPSTVRPELAPDDVLPAYCHANPESRKLRVFGSRTLRELARGQRGWIKDLCVALAELNLAIKRQGSRSAIAGSQWAEPAYAAATLAYTRSDYVTQVLDDLYDGYNCNGDATMFQCFIPIAGEPKAIREQFEDLSSMLQIVDALDRVITLISD</sequence>
<evidence type="ECO:0000313" key="2">
    <source>
        <dbReference type="EMBL" id="AZG17096.1"/>
    </source>
</evidence>
<feature type="region of interest" description="Disordered" evidence="1">
    <location>
        <begin position="1"/>
        <end position="30"/>
    </location>
</feature>
<keyword evidence="2" id="KW-0614">Plasmid</keyword>
<evidence type="ECO:0000256" key="1">
    <source>
        <dbReference type="SAM" id="MobiDB-lite"/>
    </source>
</evidence>
<dbReference type="InterPro" id="IPR022283">
    <property type="entry name" value="PRTRC_protein-F"/>
</dbReference>
<gene>
    <name evidence="2" type="ORF">EHF44_26820</name>
</gene>
<dbReference type="Pfam" id="PF14456">
    <property type="entry name" value="alpha-hel2"/>
    <property type="match status" value="1"/>
</dbReference>
<dbReference type="Proteomes" id="UP000270411">
    <property type="component" value="Plasmid unnamed2"/>
</dbReference>
<dbReference type="NCBIfam" id="TIGR03742">
    <property type="entry name" value="PRTRC_F"/>
    <property type="match status" value="1"/>
</dbReference>
<dbReference type="RefSeq" id="WP_124686825.1">
    <property type="nucleotide sequence ID" value="NZ_CP033971.1"/>
</dbReference>
<evidence type="ECO:0000313" key="3">
    <source>
        <dbReference type="Proteomes" id="UP000270411"/>
    </source>
</evidence>
<dbReference type="OrthoDB" id="9032601at2"/>
<reference evidence="3" key="1">
    <citation type="submission" date="2018-11" db="EMBL/GenBank/DDBJ databases">
        <title>FDA dAtabase for Regulatory Grade micrObial Sequences (FDA-ARGOS): Supporting development and validation of Infectious Disease Dx tests.</title>
        <authorList>
            <person name="Goldberg B."/>
            <person name="Campos J."/>
            <person name="Tallon L."/>
            <person name="Sadzewicz L."/>
            <person name="Zhao X."/>
            <person name="Vavikolanu K."/>
            <person name="Mehta A."/>
            <person name="Aluvathingal J."/>
            <person name="Nadendla S."/>
            <person name="Geyer C."/>
            <person name="Nandy P."/>
            <person name="Yan Y."/>
            <person name="Sichtig H."/>
        </authorList>
    </citation>
    <scope>NUCLEOTIDE SEQUENCE [LARGE SCALE GENOMIC DNA]</scope>
    <source>
        <strain evidence="3">FDAARGOS_614</strain>
        <plasmid evidence="3">unnamed2</plasmid>
    </source>
</reference>
<geneLocation type="plasmid" evidence="2">
    <name>unnamed2</name>
</geneLocation>
<proteinExistence type="predicted"/>
<dbReference type="KEGG" id="cpau:EHF44_26820"/>
<dbReference type="EMBL" id="CP033971">
    <property type="protein sequence ID" value="AZG17096.1"/>
    <property type="molecule type" value="Genomic_DNA"/>
</dbReference>